<protein>
    <submittedName>
        <fullName evidence="1">Uncharacterized protein</fullName>
    </submittedName>
</protein>
<organism evidence="1 2">
    <name type="scientific">Sinosporangium siamense</name>
    <dbReference type="NCBI Taxonomy" id="1367973"/>
    <lineage>
        <taxon>Bacteria</taxon>
        <taxon>Bacillati</taxon>
        <taxon>Actinomycetota</taxon>
        <taxon>Actinomycetes</taxon>
        <taxon>Streptosporangiales</taxon>
        <taxon>Streptosporangiaceae</taxon>
        <taxon>Sinosporangium</taxon>
    </lineage>
</organism>
<keyword evidence="2" id="KW-1185">Reference proteome</keyword>
<name>A0A919V8P8_9ACTN</name>
<dbReference type="RefSeq" id="WP_204031371.1">
    <property type="nucleotide sequence ID" value="NZ_BOOW01000044.1"/>
</dbReference>
<gene>
    <name evidence="1" type="ORF">Ssi02_65910</name>
</gene>
<dbReference type="AlphaFoldDB" id="A0A919V8P8"/>
<dbReference type="Proteomes" id="UP000606172">
    <property type="component" value="Unassembled WGS sequence"/>
</dbReference>
<dbReference type="EMBL" id="BOOW01000044">
    <property type="protein sequence ID" value="GII96360.1"/>
    <property type="molecule type" value="Genomic_DNA"/>
</dbReference>
<reference evidence="1" key="1">
    <citation type="submission" date="2021-01" db="EMBL/GenBank/DDBJ databases">
        <title>Whole genome shotgun sequence of Sinosporangium siamense NBRC 109515.</title>
        <authorList>
            <person name="Komaki H."/>
            <person name="Tamura T."/>
        </authorList>
    </citation>
    <scope>NUCLEOTIDE SEQUENCE</scope>
    <source>
        <strain evidence="1">NBRC 109515</strain>
    </source>
</reference>
<accession>A0A919V8P8</accession>
<sequence>MPSTVTLHADQEVETRRQRLTLLGYALQQHGHPARLVRQRHDRWILRVHGHTVFCGGADGVYAYITRRGVILAPADGDHVASAVHRLLDGHLR</sequence>
<evidence type="ECO:0000313" key="1">
    <source>
        <dbReference type="EMBL" id="GII96360.1"/>
    </source>
</evidence>
<comment type="caution">
    <text evidence="1">The sequence shown here is derived from an EMBL/GenBank/DDBJ whole genome shotgun (WGS) entry which is preliminary data.</text>
</comment>
<proteinExistence type="predicted"/>
<evidence type="ECO:0000313" key="2">
    <source>
        <dbReference type="Proteomes" id="UP000606172"/>
    </source>
</evidence>